<proteinExistence type="predicted"/>
<keyword evidence="2" id="KW-1185">Reference proteome</keyword>
<evidence type="ECO:0000313" key="1">
    <source>
        <dbReference type="EMBL" id="KJJ38039.1"/>
    </source>
</evidence>
<dbReference type="RefSeq" id="WP_131459890.1">
    <property type="nucleotide sequence ID" value="NZ_JSVU01000006.1"/>
</dbReference>
<name>A0ABR5DH38_9FLAO</name>
<sequence length="59" mass="6823">MKYEVRATNDELKCEVGAIKGEINGEVQTTKLNYEIRAPSAELKFEVRAMNDQIWKYLS</sequence>
<comment type="caution">
    <text evidence="1">The sequence shown here is derived from an EMBL/GenBank/DDBJ whole genome shotgun (WGS) entry which is preliminary data.</text>
</comment>
<protein>
    <submittedName>
        <fullName evidence="1">Uncharacterized protein</fullName>
    </submittedName>
</protein>
<dbReference type="Proteomes" id="UP000033497">
    <property type="component" value="Unassembled WGS sequence"/>
</dbReference>
<dbReference type="EMBL" id="JSVU01000006">
    <property type="protein sequence ID" value="KJJ38039.1"/>
    <property type="molecule type" value="Genomic_DNA"/>
</dbReference>
<gene>
    <name evidence="1" type="ORF">MB09_10400</name>
</gene>
<reference evidence="1 2" key="1">
    <citation type="submission" date="2014-10" db="EMBL/GenBank/DDBJ databases">
        <title>Genome sequencing of Vitellibacter vladivostokensis KMM 3516.</title>
        <authorList>
            <person name="Thevarajoo S."/>
            <person name="Selvaratnam C."/>
            <person name="Goh K.M."/>
            <person name="Chong C.S."/>
        </authorList>
    </citation>
    <scope>NUCLEOTIDE SEQUENCE [LARGE SCALE GENOMIC DNA]</scope>
    <source>
        <strain evidence="1 2">KMM 3516</strain>
    </source>
</reference>
<evidence type="ECO:0000313" key="2">
    <source>
        <dbReference type="Proteomes" id="UP000033497"/>
    </source>
</evidence>
<organism evidence="1 2">
    <name type="scientific">Aequorivita vladivostokensis</name>
    <dbReference type="NCBI Taxonomy" id="171194"/>
    <lineage>
        <taxon>Bacteria</taxon>
        <taxon>Pseudomonadati</taxon>
        <taxon>Bacteroidota</taxon>
        <taxon>Flavobacteriia</taxon>
        <taxon>Flavobacteriales</taxon>
        <taxon>Flavobacteriaceae</taxon>
        <taxon>Aequorivita</taxon>
    </lineage>
</organism>
<accession>A0ABR5DH38</accession>